<organism evidence="1">
    <name type="scientific">Octopus bimaculoides</name>
    <name type="common">California two-spotted octopus</name>
    <dbReference type="NCBI Taxonomy" id="37653"/>
    <lineage>
        <taxon>Eukaryota</taxon>
        <taxon>Metazoa</taxon>
        <taxon>Spiralia</taxon>
        <taxon>Lophotrochozoa</taxon>
        <taxon>Mollusca</taxon>
        <taxon>Cephalopoda</taxon>
        <taxon>Coleoidea</taxon>
        <taxon>Octopodiformes</taxon>
        <taxon>Octopoda</taxon>
        <taxon>Incirrata</taxon>
        <taxon>Octopodidae</taxon>
        <taxon>Octopus</taxon>
    </lineage>
</organism>
<protein>
    <submittedName>
        <fullName evidence="1">Uncharacterized protein</fullName>
    </submittedName>
</protein>
<accession>A0A0L8G4H2</accession>
<dbReference type="AlphaFoldDB" id="A0A0L8G4H2"/>
<reference evidence="1" key="1">
    <citation type="submission" date="2015-07" db="EMBL/GenBank/DDBJ databases">
        <title>MeaNS - Measles Nucleotide Surveillance Program.</title>
        <authorList>
            <person name="Tran T."/>
            <person name="Druce J."/>
        </authorList>
    </citation>
    <scope>NUCLEOTIDE SEQUENCE</scope>
    <source>
        <strain evidence="1">UCB-OBI-ISO-001</strain>
        <tissue evidence="1">Gonad</tissue>
    </source>
</reference>
<name>A0A0L8G4H2_OCTBM</name>
<sequence length="63" mass="7576">MERLTLRNGYQIIKYPQSEQNAIQCYETLETFNTTIMAILNDVLFLCHFKKNFHKANLLIEFY</sequence>
<proteinExistence type="predicted"/>
<gene>
    <name evidence="1" type="ORF">OCBIM_22000547mg</name>
</gene>
<dbReference type="EMBL" id="KQ423995">
    <property type="protein sequence ID" value="KOF71758.1"/>
    <property type="molecule type" value="Genomic_DNA"/>
</dbReference>
<evidence type="ECO:0000313" key="1">
    <source>
        <dbReference type="EMBL" id="KOF71758.1"/>
    </source>
</evidence>